<dbReference type="Proteomes" id="UP001206312">
    <property type="component" value="Unassembled WGS sequence"/>
</dbReference>
<organism evidence="2 3">
    <name type="scientific">Robiginitalea marina</name>
    <dbReference type="NCBI Taxonomy" id="2954105"/>
    <lineage>
        <taxon>Bacteria</taxon>
        <taxon>Pseudomonadati</taxon>
        <taxon>Bacteroidota</taxon>
        <taxon>Flavobacteriia</taxon>
        <taxon>Flavobacteriales</taxon>
        <taxon>Flavobacteriaceae</taxon>
        <taxon>Robiginitalea</taxon>
    </lineage>
</organism>
<comment type="caution">
    <text evidence="2">The sequence shown here is derived from an EMBL/GenBank/DDBJ whole genome shotgun (WGS) entry which is preliminary data.</text>
</comment>
<dbReference type="Pfam" id="PF00144">
    <property type="entry name" value="Beta-lactamase"/>
    <property type="match status" value="1"/>
</dbReference>
<evidence type="ECO:0000313" key="2">
    <source>
        <dbReference type="EMBL" id="MCO5723537.1"/>
    </source>
</evidence>
<accession>A0ABT1AVA2</accession>
<dbReference type="PANTHER" id="PTHR43283">
    <property type="entry name" value="BETA-LACTAMASE-RELATED"/>
    <property type="match status" value="1"/>
</dbReference>
<dbReference type="InterPro" id="IPR050789">
    <property type="entry name" value="Diverse_Enzym_Activities"/>
</dbReference>
<sequence length="452" mass="49946">MKKTLKRVGLLLLSAGVVLGIIFFTQYPKLTVISGYAAKDMASQVFLAGRDPESVRDNDLQVPLISLSEAQVDGEHRAASASVFGLQSRTAVYRQGLGSVLLPKGTALPEKAPSPKRVMTPSPLPYPMGQAAPADSIIPGVDYGQLRKGIDQAFRDPEIQRTRTVMVLYKGHLVGERYVEGFGPDTPVLGWSMTKSVLATVYGILEYQGKIELETPAPVPSWQGDERKGITFDHLLRMQSGLAWDEDYSGLSDVTRMLFLEADMAANQAEKSLAGPPGSLWNYSSGTSNLLSGLLRQQFTTYQDYLDFPYREFIDRIGMHSMVLETDFSGSFVGSSYGWASTRDWGRFGLLYLRRGDWFGDRLFDTDWVDYVTRPTPGSGSRYGAHFWLNADRGFPDVPEDMFMANGHQGQHVFIIPSRELVVVRTGLAEGPDFDANAFLREVLAAFPGAQP</sequence>
<dbReference type="RefSeq" id="WP_252739911.1">
    <property type="nucleotide sequence ID" value="NZ_JAMXIB010000001.1"/>
</dbReference>
<keyword evidence="3" id="KW-1185">Reference proteome</keyword>
<gene>
    <name evidence="2" type="ORF">NG653_01630</name>
</gene>
<dbReference type="InterPro" id="IPR012338">
    <property type="entry name" value="Beta-lactam/transpept-like"/>
</dbReference>
<reference evidence="2 3" key="1">
    <citation type="submission" date="2022-06" db="EMBL/GenBank/DDBJ databases">
        <authorList>
            <person name="Xuan X."/>
        </authorList>
    </citation>
    <scope>NUCLEOTIDE SEQUENCE [LARGE SCALE GENOMIC DNA]</scope>
    <source>
        <strain evidence="2 3">2V75</strain>
    </source>
</reference>
<dbReference type="EMBL" id="JAMXIB010000001">
    <property type="protein sequence ID" value="MCO5723537.1"/>
    <property type="molecule type" value="Genomic_DNA"/>
</dbReference>
<dbReference type="PANTHER" id="PTHR43283:SF7">
    <property type="entry name" value="BETA-LACTAMASE-RELATED DOMAIN-CONTAINING PROTEIN"/>
    <property type="match status" value="1"/>
</dbReference>
<protein>
    <submittedName>
        <fullName evidence="2">Beta-lactamase family protein</fullName>
    </submittedName>
</protein>
<name>A0ABT1AVA2_9FLAO</name>
<dbReference type="SUPFAM" id="SSF56601">
    <property type="entry name" value="beta-lactamase/transpeptidase-like"/>
    <property type="match status" value="1"/>
</dbReference>
<proteinExistence type="predicted"/>
<dbReference type="InterPro" id="IPR001466">
    <property type="entry name" value="Beta-lactam-related"/>
</dbReference>
<feature type="domain" description="Beta-lactamase-related" evidence="1">
    <location>
        <begin position="165"/>
        <end position="426"/>
    </location>
</feature>
<dbReference type="Gene3D" id="3.40.710.10">
    <property type="entry name" value="DD-peptidase/beta-lactamase superfamily"/>
    <property type="match status" value="1"/>
</dbReference>
<evidence type="ECO:0000313" key="3">
    <source>
        <dbReference type="Proteomes" id="UP001206312"/>
    </source>
</evidence>
<evidence type="ECO:0000259" key="1">
    <source>
        <dbReference type="Pfam" id="PF00144"/>
    </source>
</evidence>